<protein>
    <recommendedName>
        <fullName evidence="5">CENP-V/GFA domain-containing protein</fullName>
    </recommendedName>
</protein>
<dbReference type="SUPFAM" id="SSF51316">
    <property type="entry name" value="Mss4-like"/>
    <property type="match status" value="1"/>
</dbReference>
<dbReference type="InterPro" id="IPR006913">
    <property type="entry name" value="CENP-V/GFA"/>
</dbReference>
<evidence type="ECO:0000256" key="4">
    <source>
        <dbReference type="ARBA" id="ARBA00023239"/>
    </source>
</evidence>
<evidence type="ECO:0000256" key="2">
    <source>
        <dbReference type="ARBA" id="ARBA00022723"/>
    </source>
</evidence>
<comment type="similarity">
    <text evidence="1">Belongs to the Gfa family.</text>
</comment>
<sequence>MKMLTGGCACGNIRYQCSGEPIVQLMCHCRDCQRSSGTAFSAMMLFASDKFRYLKGEPAFYETVAESGREIRRGFCNKCGSPISAHWPTRPQSLIVAVSSLDDPSKFDPTLETWVSRAAPWHPFHSSTTKFSEASH</sequence>
<dbReference type="Proteomes" id="UP001565471">
    <property type="component" value="Unassembled WGS sequence"/>
</dbReference>
<evidence type="ECO:0000313" key="7">
    <source>
        <dbReference type="Proteomes" id="UP001565471"/>
    </source>
</evidence>
<dbReference type="InterPro" id="IPR011057">
    <property type="entry name" value="Mss4-like_sf"/>
</dbReference>
<keyword evidence="2" id="KW-0479">Metal-binding</keyword>
<evidence type="ECO:0000313" key="6">
    <source>
        <dbReference type="EMBL" id="MEY9320272.1"/>
    </source>
</evidence>
<dbReference type="GeneID" id="92951810"/>
<comment type="caution">
    <text evidence="6">The sequence shown here is derived from an EMBL/GenBank/DDBJ whole genome shotgun (WGS) entry which is preliminary data.</text>
</comment>
<keyword evidence="4" id="KW-0456">Lyase</keyword>
<reference evidence="6 7" key="1">
    <citation type="submission" date="2024-07" db="EMBL/GenBank/DDBJ databases">
        <title>Genomic Encyclopedia of Type Strains, Phase V (KMG-V): Genome sequencing to study the core and pangenomes of soil and plant-associated prokaryotes.</title>
        <authorList>
            <person name="Whitman W."/>
        </authorList>
    </citation>
    <scope>NUCLEOTIDE SEQUENCE [LARGE SCALE GENOMIC DNA]</scope>
    <source>
        <strain evidence="6 7">USDA 415</strain>
    </source>
</reference>
<evidence type="ECO:0000256" key="3">
    <source>
        <dbReference type="ARBA" id="ARBA00022833"/>
    </source>
</evidence>
<organism evidence="6 7">
    <name type="scientific">Bradyrhizobium elkanii</name>
    <dbReference type="NCBI Taxonomy" id="29448"/>
    <lineage>
        <taxon>Bacteria</taxon>
        <taxon>Pseudomonadati</taxon>
        <taxon>Pseudomonadota</taxon>
        <taxon>Alphaproteobacteria</taxon>
        <taxon>Hyphomicrobiales</taxon>
        <taxon>Nitrobacteraceae</taxon>
        <taxon>Bradyrhizobium</taxon>
    </lineage>
</organism>
<evidence type="ECO:0000259" key="5">
    <source>
        <dbReference type="PROSITE" id="PS51891"/>
    </source>
</evidence>
<accession>A0ABV4F9X9</accession>
<dbReference type="PANTHER" id="PTHR33337">
    <property type="entry name" value="GFA DOMAIN-CONTAINING PROTEIN"/>
    <property type="match status" value="1"/>
</dbReference>
<dbReference type="PROSITE" id="PS51891">
    <property type="entry name" value="CENP_V_GFA"/>
    <property type="match status" value="1"/>
</dbReference>
<gene>
    <name evidence="6" type="ORF">ABIF29_007071</name>
</gene>
<keyword evidence="3" id="KW-0862">Zinc</keyword>
<keyword evidence="7" id="KW-1185">Reference proteome</keyword>
<proteinExistence type="inferred from homology"/>
<name>A0ABV4F9X9_BRAEL</name>
<evidence type="ECO:0000256" key="1">
    <source>
        <dbReference type="ARBA" id="ARBA00005495"/>
    </source>
</evidence>
<dbReference type="Gene3D" id="3.90.1590.10">
    <property type="entry name" value="glutathione-dependent formaldehyde- activating enzyme (gfa)"/>
    <property type="match status" value="1"/>
</dbReference>
<dbReference type="Pfam" id="PF04828">
    <property type="entry name" value="GFA"/>
    <property type="match status" value="1"/>
</dbReference>
<feature type="domain" description="CENP-V/GFA" evidence="5">
    <location>
        <begin position="4"/>
        <end position="108"/>
    </location>
</feature>
<dbReference type="RefSeq" id="WP_075969232.1">
    <property type="nucleotide sequence ID" value="NZ_BJNL01000031.1"/>
</dbReference>
<dbReference type="EMBL" id="JBGBZA010000002">
    <property type="protein sequence ID" value="MEY9320272.1"/>
    <property type="molecule type" value="Genomic_DNA"/>
</dbReference>
<dbReference type="PANTHER" id="PTHR33337:SF40">
    <property type="entry name" value="CENP-V_GFA DOMAIN-CONTAINING PROTEIN-RELATED"/>
    <property type="match status" value="1"/>
</dbReference>